<evidence type="ECO:0000256" key="1">
    <source>
        <dbReference type="SAM" id="MobiDB-lite"/>
    </source>
</evidence>
<gene>
    <name evidence="2" type="ORF">BDZ90DRAFT_233117</name>
</gene>
<reference evidence="2 3" key="1">
    <citation type="journal article" date="2018" name="Mol. Biol. Evol.">
        <title>Broad Genomic Sampling Reveals a Smut Pathogenic Ancestry of the Fungal Clade Ustilaginomycotina.</title>
        <authorList>
            <person name="Kijpornyongpan T."/>
            <person name="Mondo S.J."/>
            <person name="Barry K."/>
            <person name="Sandor L."/>
            <person name="Lee J."/>
            <person name="Lipzen A."/>
            <person name="Pangilinan J."/>
            <person name="LaButti K."/>
            <person name="Hainaut M."/>
            <person name="Henrissat B."/>
            <person name="Grigoriev I.V."/>
            <person name="Spatafora J.W."/>
            <person name="Aime M.C."/>
        </authorList>
    </citation>
    <scope>NUCLEOTIDE SEQUENCE [LARGE SCALE GENOMIC DNA]</scope>
    <source>
        <strain evidence="2 3">MCA 5214</strain>
    </source>
</reference>
<dbReference type="InterPro" id="IPR042432">
    <property type="entry name" value="Coa1_fungi"/>
</dbReference>
<feature type="region of interest" description="Disordered" evidence="1">
    <location>
        <begin position="15"/>
        <end position="69"/>
    </location>
</feature>
<accession>A0A316URI2</accession>
<evidence type="ECO:0000313" key="2">
    <source>
        <dbReference type="EMBL" id="PWN26483.1"/>
    </source>
</evidence>
<organism evidence="2 3">
    <name type="scientific">Jaminaea rosea</name>
    <dbReference type="NCBI Taxonomy" id="1569628"/>
    <lineage>
        <taxon>Eukaryota</taxon>
        <taxon>Fungi</taxon>
        <taxon>Dikarya</taxon>
        <taxon>Basidiomycota</taxon>
        <taxon>Ustilaginomycotina</taxon>
        <taxon>Exobasidiomycetes</taxon>
        <taxon>Microstromatales</taxon>
        <taxon>Microstromatales incertae sedis</taxon>
        <taxon>Jaminaea</taxon>
    </lineage>
</organism>
<dbReference type="EMBL" id="KZ819671">
    <property type="protein sequence ID" value="PWN26483.1"/>
    <property type="molecule type" value="Genomic_DNA"/>
</dbReference>
<keyword evidence="3" id="KW-1185">Reference proteome</keyword>
<evidence type="ECO:0008006" key="4">
    <source>
        <dbReference type="Google" id="ProtNLM"/>
    </source>
</evidence>
<dbReference type="AlphaFoldDB" id="A0A316URI2"/>
<proteinExistence type="predicted"/>
<protein>
    <recommendedName>
        <fullName evidence="4">DUF1783-domain-containing protein</fullName>
    </recommendedName>
</protein>
<feature type="compositionally biased region" description="Pro residues" evidence="1">
    <location>
        <begin position="55"/>
        <end position="67"/>
    </location>
</feature>
<dbReference type="PANTHER" id="PTHR28523">
    <property type="entry name" value="CYTOCHROME C OXIDASE ASSEMBLY FACTOR 1"/>
    <property type="match status" value="1"/>
</dbReference>
<sequence length="214" mass="23082">MASMRRPLFASLPAPHLGAATTAATRSLPRSIQRHRLAHTSSAGSPSSSSSASARPPPTQRPLPSLPPRSRRPLIICTLLVLSIASWGTFTSLAMNDERANSSAFRSALNMVRDSPRVRELLKVEGGEAVTTKKEWWLAPYGGGVWVGGSVNMMQGKCDVMFRVGTTRVGGETATVYFTSIRRSQVGSFENLRFLVVRDSDGERISLLPEDGGA</sequence>
<feature type="compositionally biased region" description="Low complexity" evidence="1">
    <location>
        <begin position="41"/>
        <end position="54"/>
    </location>
</feature>
<dbReference type="OrthoDB" id="2100652at2759"/>
<dbReference type="InterPro" id="IPR014807">
    <property type="entry name" value="Coa1"/>
</dbReference>
<dbReference type="GeneID" id="37028340"/>
<dbReference type="Pfam" id="PF08695">
    <property type="entry name" value="Coa1"/>
    <property type="match status" value="1"/>
</dbReference>
<dbReference type="GO" id="GO:0005743">
    <property type="term" value="C:mitochondrial inner membrane"/>
    <property type="evidence" value="ECO:0007669"/>
    <property type="project" value="TreeGrafter"/>
</dbReference>
<name>A0A316URI2_9BASI</name>
<dbReference type="Proteomes" id="UP000245884">
    <property type="component" value="Unassembled WGS sequence"/>
</dbReference>
<dbReference type="PANTHER" id="PTHR28523:SF1">
    <property type="entry name" value="CYTOCHROME C OXIDASE ASSEMBLY FACTOR 1"/>
    <property type="match status" value="1"/>
</dbReference>
<evidence type="ECO:0000313" key="3">
    <source>
        <dbReference type="Proteomes" id="UP000245884"/>
    </source>
</evidence>
<dbReference type="RefSeq" id="XP_025361095.1">
    <property type="nucleotide sequence ID" value="XM_025506517.1"/>
</dbReference>
<dbReference type="GO" id="GO:0033617">
    <property type="term" value="P:mitochondrial respiratory chain complex IV assembly"/>
    <property type="evidence" value="ECO:0007669"/>
    <property type="project" value="InterPro"/>
</dbReference>